<dbReference type="VEuPathDB" id="FungiDB:ASPFODRAFT_90999"/>
<evidence type="ECO:0000313" key="2">
    <source>
        <dbReference type="Proteomes" id="UP000184063"/>
    </source>
</evidence>
<protein>
    <submittedName>
        <fullName evidence="1">Uncharacterized protein</fullName>
    </submittedName>
</protein>
<reference evidence="2" key="1">
    <citation type="journal article" date="2017" name="Genome Biol.">
        <title>Comparative genomics reveals high biological diversity and specific adaptations in the industrially and medically important fungal genus Aspergillus.</title>
        <authorList>
            <person name="de Vries R.P."/>
            <person name="Riley R."/>
            <person name="Wiebenga A."/>
            <person name="Aguilar-Osorio G."/>
            <person name="Amillis S."/>
            <person name="Uchima C.A."/>
            <person name="Anderluh G."/>
            <person name="Asadollahi M."/>
            <person name="Askin M."/>
            <person name="Barry K."/>
            <person name="Battaglia E."/>
            <person name="Bayram O."/>
            <person name="Benocci T."/>
            <person name="Braus-Stromeyer S.A."/>
            <person name="Caldana C."/>
            <person name="Canovas D."/>
            <person name="Cerqueira G.C."/>
            <person name="Chen F."/>
            <person name="Chen W."/>
            <person name="Choi C."/>
            <person name="Clum A."/>
            <person name="Dos Santos R.A."/>
            <person name="Damasio A.R."/>
            <person name="Diallinas G."/>
            <person name="Emri T."/>
            <person name="Fekete E."/>
            <person name="Flipphi M."/>
            <person name="Freyberg S."/>
            <person name="Gallo A."/>
            <person name="Gournas C."/>
            <person name="Habgood R."/>
            <person name="Hainaut M."/>
            <person name="Harispe M.L."/>
            <person name="Henrissat B."/>
            <person name="Hilden K.S."/>
            <person name="Hope R."/>
            <person name="Hossain A."/>
            <person name="Karabika E."/>
            <person name="Karaffa L."/>
            <person name="Karanyi Z."/>
            <person name="Krasevec N."/>
            <person name="Kuo A."/>
            <person name="Kusch H."/>
            <person name="LaButti K."/>
            <person name="Lagendijk E.L."/>
            <person name="Lapidus A."/>
            <person name="Levasseur A."/>
            <person name="Lindquist E."/>
            <person name="Lipzen A."/>
            <person name="Logrieco A.F."/>
            <person name="MacCabe A."/>
            <person name="Maekelae M.R."/>
            <person name="Malavazi I."/>
            <person name="Melin P."/>
            <person name="Meyer V."/>
            <person name="Mielnichuk N."/>
            <person name="Miskei M."/>
            <person name="Molnar A.P."/>
            <person name="Mule G."/>
            <person name="Ngan C.Y."/>
            <person name="Orejas M."/>
            <person name="Orosz E."/>
            <person name="Ouedraogo J.P."/>
            <person name="Overkamp K.M."/>
            <person name="Park H.-S."/>
            <person name="Perrone G."/>
            <person name="Piumi F."/>
            <person name="Punt P.J."/>
            <person name="Ram A.F."/>
            <person name="Ramon A."/>
            <person name="Rauscher S."/>
            <person name="Record E."/>
            <person name="Riano-Pachon D.M."/>
            <person name="Robert V."/>
            <person name="Roehrig J."/>
            <person name="Ruller R."/>
            <person name="Salamov A."/>
            <person name="Salih N.S."/>
            <person name="Samson R.A."/>
            <person name="Sandor E."/>
            <person name="Sanguinetti M."/>
            <person name="Schuetze T."/>
            <person name="Sepcic K."/>
            <person name="Shelest E."/>
            <person name="Sherlock G."/>
            <person name="Sophianopoulou V."/>
            <person name="Squina F.M."/>
            <person name="Sun H."/>
            <person name="Susca A."/>
            <person name="Todd R.B."/>
            <person name="Tsang A."/>
            <person name="Unkles S.E."/>
            <person name="van de Wiele N."/>
            <person name="van Rossen-Uffink D."/>
            <person name="Oliveira J.V."/>
            <person name="Vesth T.C."/>
            <person name="Visser J."/>
            <person name="Yu J.-H."/>
            <person name="Zhou M."/>
            <person name="Andersen M.R."/>
            <person name="Archer D.B."/>
            <person name="Baker S.E."/>
            <person name="Benoit I."/>
            <person name="Brakhage A.A."/>
            <person name="Braus G.H."/>
            <person name="Fischer R."/>
            <person name="Frisvad J.C."/>
            <person name="Goldman G.H."/>
            <person name="Houbraken J."/>
            <person name="Oakley B."/>
            <person name="Pocsi I."/>
            <person name="Scazzocchio C."/>
            <person name="Seiboth B."/>
            <person name="vanKuyk P.A."/>
            <person name="Wortman J."/>
            <person name="Dyer P.S."/>
            <person name="Grigoriev I.V."/>
        </authorList>
    </citation>
    <scope>NUCLEOTIDE SEQUENCE [LARGE SCALE GENOMIC DNA]</scope>
    <source>
        <strain evidence="2">CBS 106.47</strain>
    </source>
</reference>
<name>A0A1M3TUV5_ASPLC</name>
<evidence type="ECO:0000313" key="1">
    <source>
        <dbReference type="EMBL" id="OJZ90352.1"/>
    </source>
</evidence>
<dbReference type="EMBL" id="KV878237">
    <property type="protein sequence ID" value="OJZ90352.1"/>
    <property type="molecule type" value="Genomic_DNA"/>
</dbReference>
<accession>A0A1M3TUV5</accession>
<proteinExistence type="predicted"/>
<feature type="non-terminal residue" evidence="1">
    <location>
        <position position="77"/>
    </location>
</feature>
<gene>
    <name evidence="1" type="ORF">ASPFODRAFT_90999</name>
</gene>
<feature type="non-terminal residue" evidence="1">
    <location>
        <position position="1"/>
    </location>
</feature>
<dbReference type="AlphaFoldDB" id="A0A1M3TUV5"/>
<dbReference type="Proteomes" id="UP000184063">
    <property type="component" value="Unassembled WGS sequence"/>
</dbReference>
<organism evidence="1 2">
    <name type="scientific">Aspergillus luchuensis (strain CBS 106.47)</name>
    <dbReference type="NCBI Taxonomy" id="1137211"/>
    <lineage>
        <taxon>Eukaryota</taxon>
        <taxon>Fungi</taxon>
        <taxon>Dikarya</taxon>
        <taxon>Ascomycota</taxon>
        <taxon>Pezizomycotina</taxon>
        <taxon>Eurotiomycetes</taxon>
        <taxon>Eurotiomycetidae</taxon>
        <taxon>Eurotiales</taxon>
        <taxon>Aspergillaceae</taxon>
        <taxon>Aspergillus</taxon>
        <taxon>Aspergillus subgen. Circumdati</taxon>
    </lineage>
</organism>
<sequence length="77" mass="8783">PRSRLLQCMHTGTYFCDVTKELRAPISNELLLTLLLWLVGRVAAVCRVMAWDECSLSLEQKHGDDKNALQALRTVRK</sequence>